<sequence>MTAGVISPSLAAVGTLVAIQSVNSQYHIWFIETSYKRKLSARQACSIESACRINGDYNVHLLSTGNFSSSDCPYYRILSKLPNFCSANLNVSATLAGTPLGAAEAALDQSPNKVSHLSDFLRYTVLWKRGGVYLDTDVIVIKSLKGIRNTVCYQKTDKHIKVSSAILFFDKWHPVLGALIDKCARVYDPDLWTTCGPALTSLLPLDAEFSSRVKFLNVSAFCAVPWEKWEDLFHLGKTPAVLRATNASYGVHFWNHLSKQRRVVPGSGCAMDVLARTHCPEVYRRASIEGYF</sequence>
<dbReference type="Proteomes" id="UP000821865">
    <property type="component" value="Chromosome 2"/>
</dbReference>
<organism evidence="1 2">
    <name type="scientific">Dermacentor silvarum</name>
    <name type="common">Tick</name>
    <dbReference type="NCBI Taxonomy" id="543639"/>
    <lineage>
        <taxon>Eukaryota</taxon>
        <taxon>Metazoa</taxon>
        <taxon>Ecdysozoa</taxon>
        <taxon>Arthropoda</taxon>
        <taxon>Chelicerata</taxon>
        <taxon>Arachnida</taxon>
        <taxon>Acari</taxon>
        <taxon>Parasitiformes</taxon>
        <taxon>Ixodida</taxon>
        <taxon>Ixodoidea</taxon>
        <taxon>Ixodidae</taxon>
        <taxon>Rhipicephalinae</taxon>
        <taxon>Dermacentor</taxon>
    </lineage>
</organism>
<accession>A0ACB8DDI1</accession>
<dbReference type="EMBL" id="CM023471">
    <property type="protein sequence ID" value="KAH7966129.1"/>
    <property type="molecule type" value="Genomic_DNA"/>
</dbReference>
<name>A0ACB8DDI1_DERSI</name>
<gene>
    <name evidence="1" type="ORF">HPB49_013913</name>
</gene>
<evidence type="ECO:0000313" key="2">
    <source>
        <dbReference type="Proteomes" id="UP000821865"/>
    </source>
</evidence>
<comment type="caution">
    <text evidence="1">The sequence shown here is derived from an EMBL/GenBank/DDBJ whole genome shotgun (WGS) entry which is preliminary data.</text>
</comment>
<protein>
    <submittedName>
        <fullName evidence="1">Uncharacterized protein</fullName>
    </submittedName>
</protein>
<keyword evidence="2" id="KW-1185">Reference proteome</keyword>
<evidence type="ECO:0000313" key="1">
    <source>
        <dbReference type="EMBL" id="KAH7966129.1"/>
    </source>
</evidence>
<reference evidence="1" key="1">
    <citation type="submission" date="2020-05" db="EMBL/GenBank/DDBJ databases">
        <title>Large-scale comparative analyses of tick genomes elucidate their genetic diversity and vector capacities.</title>
        <authorList>
            <person name="Jia N."/>
            <person name="Wang J."/>
            <person name="Shi W."/>
            <person name="Du L."/>
            <person name="Sun Y."/>
            <person name="Zhan W."/>
            <person name="Jiang J."/>
            <person name="Wang Q."/>
            <person name="Zhang B."/>
            <person name="Ji P."/>
            <person name="Sakyi L.B."/>
            <person name="Cui X."/>
            <person name="Yuan T."/>
            <person name="Jiang B."/>
            <person name="Yang W."/>
            <person name="Lam T.T.-Y."/>
            <person name="Chang Q."/>
            <person name="Ding S."/>
            <person name="Wang X."/>
            <person name="Zhu J."/>
            <person name="Ruan X."/>
            <person name="Zhao L."/>
            <person name="Wei J."/>
            <person name="Que T."/>
            <person name="Du C."/>
            <person name="Cheng J."/>
            <person name="Dai P."/>
            <person name="Han X."/>
            <person name="Huang E."/>
            <person name="Gao Y."/>
            <person name="Liu J."/>
            <person name="Shao H."/>
            <person name="Ye R."/>
            <person name="Li L."/>
            <person name="Wei W."/>
            <person name="Wang X."/>
            <person name="Wang C."/>
            <person name="Yang T."/>
            <person name="Huo Q."/>
            <person name="Li W."/>
            <person name="Guo W."/>
            <person name="Chen H."/>
            <person name="Zhou L."/>
            <person name="Ni X."/>
            <person name="Tian J."/>
            <person name="Zhou Y."/>
            <person name="Sheng Y."/>
            <person name="Liu T."/>
            <person name="Pan Y."/>
            <person name="Xia L."/>
            <person name="Li J."/>
            <person name="Zhao F."/>
            <person name="Cao W."/>
        </authorList>
    </citation>
    <scope>NUCLEOTIDE SEQUENCE</scope>
    <source>
        <strain evidence="1">Dsil-2018</strain>
    </source>
</reference>
<proteinExistence type="predicted"/>